<organism evidence="1 2">
    <name type="scientific">Verticillium longisporum</name>
    <name type="common">Verticillium dahliae var. longisporum</name>
    <dbReference type="NCBI Taxonomy" id="100787"/>
    <lineage>
        <taxon>Eukaryota</taxon>
        <taxon>Fungi</taxon>
        <taxon>Dikarya</taxon>
        <taxon>Ascomycota</taxon>
        <taxon>Pezizomycotina</taxon>
        <taxon>Sordariomycetes</taxon>
        <taxon>Hypocreomycetidae</taxon>
        <taxon>Glomerellales</taxon>
        <taxon>Plectosphaerellaceae</taxon>
        <taxon>Verticillium</taxon>
    </lineage>
</organism>
<dbReference type="Pfam" id="PF20175">
    <property type="entry name" value="Tra1_central"/>
    <property type="match status" value="1"/>
</dbReference>
<feature type="non-terminal residue" evidence="1">
    <location>
        <position position="92"/>
    </location>
</feature>
<accession>A0A0G4NP74</accession>
<dbReference type="Proteomes" id="UP000045706">
    <property type="component" value="Unassembled WGS sequence"/>
</dbReference>
<proteinExistence type="predicted"/>
<dbReference type="InterPro" id="IPR046807">
    <property type="entry name" value="Tra1_central"/>
</dbReference>
<evidence type="ECO:0000313" key="2">
    <source>
        <dbReference type="Proteomes" id="UP000045706"/>
    </source>
</evidence>
<evidence type="ECO:0000313" key="1">
    <source>
        <dbReference type="EMBL" id="CRK48249.1"/>
    </source>
</evidence>
<protein>
    <submittedName>
        <fullName evidence="1">Uncharacterized protein</fullName>
    </submittedName>
</protein>
<sequence>VKVIVKLFREGAYVFRYYEIEKPASESQYMSPVEYMANFYMVSSSKEEKDLLETFATVFHCIDPATFHEVFQQEIPHLYDMIFEHTALLHIP</sequence>
<gene>
    <name evidence="1" type="ORF">BN1723_016841</name>
</gene>
<feature type="non-terminal residue" evidence="1">
    <location>
        <position position="1"/>
    </location>
</feature>
<dbReference type="EMBL" id="CVQI01037274">
    <property type="protein sequence ID" value="CRK48249.1"/>
    <property type="molecule type" value="Genomic_DNA"/>
</dbReference>
<dbReference type="AlphaFoldDB" id="A0A0G4NP74"/>
<reference evidence="2" key="1">
    <citation type="submission" date="2015-05" db="EMBL/GenBank/DDBJ databases">
        <authorList>
            <person name="Fogelqvist Johan"/>
        </authorList>
    </citation>
    <scope>NUCLEOTIDE SEQUENCE [LARGE SCALE GENOMIC DNA]</scope>
</reference>
<name>A0A0G4NP74_VERLO</name>